<evidence type="ECO:0000259" key="2">
    <source>
        <dbReference type="Pfam" id="PF03101"/>
    </source>
</evidence>
<protein>
    <recommendedName>
        <fullName evidence="2">FAR1 domain-containing protein</fullName>
    </recommendedName>
</protein>
<dbReference type="PANTHER" id="PTHR46328">
    <property type="entry name" value="FAR-RED IMPAIRED RESPONSIVE (FAR1) FAMILY PROTEIN-RELATED"/>
    <property type="match status" value="1"/>
</dbReference>
<dbReference type="PANTHER" id="PTHR46328:SF6">
    <property type="entry name" value="PROTEIN FAR1-RELATED SEQUENCE 5-LIKE"/>
    <property type="match status" value="1"/>
</dbReference>
<gene>
    <name evidence="3" type="ORF">COLO4_32139</name>
</gene>
<sequence length="391" mass="44184">MSIGGDDAFSSDSFLQDEIGNDVQHIHEENEAHSIGDANGKSTALKSCAYSGPLEPCERMQFNKLEDAVTCYRAYSRQKGFSMRKSHTRLSHKGRSLSAIDYTCSREGFPQKDTQTKRAQTRIGYKAMMGLKKVEDKWVVSKFVDKHNHELLTPKSTSLLRGHRKITPTQKNLIDALNKAGVTPRKIMSILGEESGGHYNIETYTRKMFEKFQEEPFSSQKWKASKLQQDGGEKLYGVKPCGKETPAYEVAFTKSDNKAGSKTRQKYEHLSLNLQKIHEELLAMDDGEGNITANDGDLEGRTQSQLLTNITPILKDPMHVPTKGRPKSLRQKNPRETIPQGKGKKKCGVCKKPGHTRTTCPVGRMQDQIQRLYLLKDMNFINRNMNEQCLI</sequence>
<dbReference type="OrthoDB" id="2402896at2759"/>
<dbReference type="EMBL" id="AWUE01021023">
    <property type="protein sequence ID" value="OMO64043.1"/>
    <property type="molecule type" value="Genomic_DNA"/>
</dbReference>
<dbReference type="Pfam" id="PF03101">
    <property type="entry name" value="FAR1"/>
    <property type="match status" value="1"/>
</dbReference>
<keyword evidence="4" id="KW-1185">Reference proteome</keyword>
<evidence type="ECO:0000313" key="4">
    <source>
        <dbReference type="Proteomes" id="UP000187203"/>
    </source>
</evidence>
<dbReference type="STRING" id="93759.A0A1R3H115"/>
<dbReference type="InterPro" id="IPR004330">
    <property type="entry name" value="FAR1_DNA_bnd_dom"/>
</dbReference>
<dbReference type="AlphaFoldDB" id="A0A1R3H115"/>
<feature type="compositionally biased region" description="Basic residues" evidence="1">
    <location>
        <begin position="322"/>
        <end position="332"/>
    </location>
</feature>
<feature type="domain" description="FAR1" evidence="2">
    <location>
        <begin position="72"/>
        <end position="152"/>
    </location>
</feature>
<evidence type="ECO:0000256" key="1">
    <source>
        <dbReference type="SAM" id="MobiDB-lite"/>
    </source>
</evidence>
<feature type="region of interest" description="Disordered" evidence="1">
    <location>
        <begin position="318"/>
        <end position="350"/>
    </location>
</feature>
<dbReference type="Proteomes" id="UP000187203">
    <property type="component" value="Unassembled WGS sequence"/>
</dbReference>
<proteinExistence type="predicted"/>
<name>A0A1R3H115_9ROSI</name>
<reference evidence="4" key="1">
    <citation type="submission" date="2013-09" db="EMBL/GenBank/DDBJ databases">
        <title>Corchorus olitorius genome sequencing.</title>
        <authorList>
            <person name="Alam M."/>
            <person name="Haque M.S."/>
            <person name="Islam M.S."/>
            <person name="Emdad E.M."/>
            <person name="Islam M.M."/>
            <person name="Ahmed B."/>
            <person name="Halim A."/>
            <person name="Hossen Q.M.M."/>
            <person name="Hossain M.Z."/>
            <person name="Ahmed R."/>
            <person name="Khan M.M."/>
            <person name="Islam R."/>
            <person name="Rashid M.M."/>
            <person name="Khan S.A."/>
            <person name="Rahman M.S."/>
            <person name="Alam M."/>
            <person name="Yahiya A.S."/>
            <person name="Khan M.S."/>
            <person name="Azam M.S."/>
            <person name="Haque T."/>
            <person name="Lashkar M.Z.H."/>
            <person name="Akhand A.I."/>
            <person name="Morshed G."/>
            <person name="Roy S."/>
            <person name="Uddin K.S."/>
            <person name="Rabeya T."/>
            <person name="Hossain A.S."/>
            <person name="Chowdhury A."/>
            <person name="Snigdha A.R."/>
            <person name="Mortoza M.S."/>
            <person name="Matin S.A."/>
            <person name="Hoque S.M.E."/>
            <person name="Islam M.K."/>
            <person name="Roy D.K."/>
            <person name="Haider R."/>
            <person name="Moosa M.M."/>
            <person name="Elias S.M."/>
            <person name="Hasan A.M."/>
            <person name="Jahan S."/>
            <person name="Shafiuddin M."/>
            <person name="Mahmood N."/>
            <person name="Shommy N.S."/>
        </authorList>
    </citation>
    <scope>NUCLEOTIDE SEQUENCE [LARGE SCALE GENOMIC DNA]</scope>
    <source>
        <strain evidence="4">cv. O-4</strain>
    </source>
</reference>
<evidence type="ECO:0000313" key="3">
    <source>
        <dbReference type="EMBL" id="OMO64043.1"/>
    </source>
</evidence>
<accession>A0A1R3H115</accession>
<comment type="caution">
    <text evidence="3">The sequence shown here is derived from an EMBL/GenBank/DDBJ whole genome shotgun (WGS) entry which is preliminary data.</text>
</comment>
<organism evidence="3 4">
    <name type="scientific">Corchorus olitorius</name>
    <dbReference type="NCBI Taxonomy" id="93759"/>
    <lineage>
        <taxon>Eukaryota</taxon>
        <taxon>Viridiplantae</taxon>
        <taxon>Streptophyta</taxon>
        <taxon>Embryophyta</taxon>
        <taxon>Tracheophyta</taxon>
        <taxon>Spermatophyta</taxon>
        <taxon>Magnoliopsida</taxon>
        <taxon>eudicotyledons</taxon>
        <taxon>Gunneridae</taxon>
        <taxon>Pentapetalae</taxon>
        <taxon>rosids</taxon>
        <taxon>malvids</taxon>
        <taxon>Malvales</taxon>
        <taxon>Malvaceae</taxon>
        <taxon>Grewioideae</taxon>
        <taxon>Apeibeae</taxon>
        <taxon>Corchorus</taxon>
    </lineage>
</organism>